<dbReference type="PANTHER" id="PTHR33646">
    <property type="entry name" value="GB|AAF00631.1"/>
    <property type="match status" value="1"/>
</dbReference>
<sequence>MADTTELTDWELLQSNAPDSSAIRSDYFSLPPEKPISSSSEEETTDEGGIDSDNPSSHGEIGSDPTQEMGFQGIECSDPNSGSGEVEKPGEVMDEKGSEGIEEKDGSLGKKRGSLWEMPWEIVKYCLTKVKPAWYISLAGAILGLVLIGRRMYRIMEKKKSASVRASMDGKRVTKFAVRGVHVNEALNPVPILRTSPLAGVTIPVSLLALR</sequence>
<keyword evidence="2" id="KW-1133">Transmembrane helix</keyword>
<dbReference type="InterPro" id="IPR045883">
    <property type="entry name" value="At4g13530-like"/>
</dbReference>
<keyword evidence="2" id="KW-0472">Membrane</keyword>
<dbReference type="AlphaFoldDB" id="A0AAD5ZTT6"/>
<proteinExistence type="predicted"/>
<dbReference type="PANTHER" id="PTHR33646:SF6">
    <property type="entry name" value="TRANSMEMBRANE PROTEIN"/>
    <property type="match status" value="1"/>
</dbReference>
<protein>
    <submittedName>
        <fullName evidence="3">Uncharacterized protein</fullName>
    </submittedName>
</protein>
<organism evidence="3 4">
    <name type="scientific">Rhynchospora tenuis</name>
    <dbReference type="NCBI Taxonomy" id="198213"/>
    <lineage>
        <taxon>Eukaryota</taxon>
        <taxon>Viridiplantae</taxon>
        <taxon>Streptophyta</taxon>
        <taxon>Embryophyta</taxon>
        <taxon>Tracheophyta</taxon>
        <taxon>Spermatophyta</taxon>
        <taxon>Magnoliopsida</taxon>
        <taxon>Liliopsida</taxon>
        <taxon>Poales</taxon>
        <taxon>Cyperaceae</taxon>
        <taxon>Cyperoideae</taxon>
        <taxon>Rhynchosporeae</taxon>
        <taxon>Rhynchospora</taxon>
    </lineage>
</organism>
<dbReference type="Proteomes" id="UP001210211">
    <property type="component" value="Unassembled WGS sequence"/>
</dbReference>
<feature type="compositionally biased region" description="Basic and acidic residues" evidence="1">
    <location>
        <begin position="85"/>
        <end position="108"/>
    </location>
</feature>
<dbReference type="EMBL" id="JAMRDG010000001">
    <property type="protein sequence ID" value="KAJ3703881.1"/>
    <property type="molecule type" value="Genomic_DNA"/>
</dbReference>
<name>A0AAD5ZTT6_9POAL</name>
<evidence type="ECO:0000313" key="4">
    <source>
        <dbReference type="Proteomes" id="UP001210211"/>
    </source>
</evidence>
<evidence type="ECO:0000256" key="1">
    <source>
        <dbReference type="SAM" id="MobiDB-lite"/>
    </source>
</evidence>
<comment type="caution">
    <text evidence="3">The sequence shown here is derived from an EMBL/GenBank/DDBJ whole genome shotgun (WGS) entry which is preliminary data.</text>
</comment>
<keyword evidence="2" id="KW-0812">Transmembrane</keyword>
<gene>
    <name evidence="3" type="ORF">LUZ61_007586</name>
</gene>
<feature type="transmembrane region" description="Helical" evidence="2">
    <location>
        <begin position="133"/>
        <end position="153"/>
    </location>
</feature>
<keyword evidence="4" id="KW-1185">Reference proteome</keyword>
<reference evidence="3 4" key="1">
    <citation type="journal article" date="2022" name="Cell">
        <title>Repeat-based holocentromeres influence genome architecture and karyotype evolution.</title>
        <authorList>
            <person name="Hofstatter P.G."/>
            <person name="Thangavel G."/>
            <person name="Lux T."/>
            <person name="Neumann P."/>
            <person name="Vondrak T."/>
            <person name="Novak P."/>
            <person name="Zhang M."/>
            <person name="Costa L."/>
            <person name="Castellani M."/>
            <person name="Scott A."/>
            <person name="Toegelov H."/>
            <person name="Fuchs J."/>
            <person name="Mata-Sucre Y."/>
            <person name="Dias Y."/>
            <person name="Vanzela A.L.L."/>
            <person name="Huettel B."/>
            <person name="Almeida C.C.S."/>
            <person name="Simkova H."/>
            <person name="Souza G."/>
            <person name="Pedrosa-Harand A."/>
            <person name="Macas J."/>
            <person name="Mayer K.F.X."/>
            <person name="Houben A."/>
            <person name="Marques A."/>
        </authorList>
    </citation>
    <scope>NUCLEOTIDE SEQUENCE [LARGE SCALE GENOMIC DNA]</scope>
    <source>
        <strain evidence="3">RhyTen1mFocal</strain>
    </source>
</reference>
<evidence type="ECO:0000313" key="3">
    <source>
        <dbReference type="EMBL" id="KAJ3703881.1"/>
    </source>
</evidence>
<feature type="compositionally biased region" description="Polar residues" evidence="1">
    <location>
        <begin position="13"/>
        <end position="23"/>
    </location>
</feature>
<feature type="compositionally biased region" description="Acidic residues" evidence="1">
    <location>
        <begin position="40"/>
        <end position="50"/>
    </location>
</feature>
<accession>A0AAD5ZTT6</accession>
<evidence type="ECO:0000256" key="2">
    <source>
        <dbReference type="SAM" id="Phobius"/>
    </source>
</evidence>
<feature type="region of interest" description="Disordered" evidence="1">
    <location>
        <begin position="1"/>
        <end position="108"/>
    </location>
</feature>